<dbReference type="Pfam" id="PF12770">
    <property type="entry name" value="CHAT"/>
    <property type="match status" value="1"/>
</dbReference>
<proteinExistence type="predicted"/>
<dbReference type="Gene3D" id="1.25.40.10">
    <property type="entry name" value="Tetratricopeptide repeat domain"/>
    <property type="match status" value="2"/>
</dbReference>
<dbReference type="RefSeq" id="WP_190465885.1">
    <property type="nucleotide sequence ID" value="NZ_JACJPW010000042.1"/>
</dbReference>
<gene>
    <name evidence="3" type="ORF">H6G03_17355</name>
</gene>
<sequence>MRLKITASTVLLTYLWVTATVKAENSGQFQRLSQNYECQTCHLPTNSFKQLSQLDSLIQSGIQQRRAGNYQQSISTLEQALKLAQQSGNLDGEWQARTFLALSYKLSGNLQKAAELHEQNLAFVRQHPNELASVPLNRETASLDALSGIYSSQRNYAKAIELLKEALAIVEAKDKDNGSLGKPKLLEKLGVNLFLIGNIKEAEKFLFAAFDAYEKARLFRLNAGMPAIGEYEFQVALLRWLQQVFVAQNRIEEALELAERGRSRAFAGLMASRLANDPKLQVSVDSPNLDRIKQIAKAQNSTLVEYTVTYEYDPDLPLQFSNYKDIRATGLLIWAIEPTGKITFRQVKLDRNNALLADLVQNARESIGVRGRGVAVTATAAPDNRSSANQKLQQLYQTLIEPIADILPKNPTDRITFIPQDLLFLVPFVALQDNAGKYLIEKHTILTAPSIQILDLTRQQQQRIQDAKGVLVVGNPTMPSLAPEGRPPEQLPSLPGAEREANAIAQLFDSQAIIGKGATKLTVEQRMSQARIIHLATHGILDDETGVFSSLAFAPSTGDNGFLTAREIIALKLNAELVVLSACDTGKGKITGDGVVGLSRSFIGAGIPSVIVSLWSIPDSPTAELMTAFYQNLRKGLDKAQALRSAMLQTMKQFPRPKDWAAFTLIGEADSSKTLATVMGDSSSNSSNTTQATVSRYTVFPLPENIKNYTEFPSSFIQGEVDVFFSSNLSIEALIKFYRQAFTQKGLTERSTLTRIEANNFQLVFDGSPNGHPITIQGSSAATDYRTVTIRFERN</sequence>
<organism evidence="3 4">
    <name type="scientific">Aerosakkonema funiforme FACHB-1375</name>
    <dbReference type="NCBI Taxonomy" id="2949571"/>
    <lineage>
        <taxon>Bacteria</taxon>
        <taxon>Bacillati</taxon>
        <taxon>Cyanobacteriota</taxon>
        <taxon>Cyanophyceae</taxon>
        <taxon>Oscillatoriophycideae</taxon>
        <taxon>Aerosakkonematales</taxon>
        <taxon>Aerosakkonemataceae</taxon>
        <taxon>Aerosakkonema</taxon>
    </lineage>
</organism>
<keyword evidence="4" id="KW-1185">Reference proteome</keyword>
<evidence type="ECO:0000256" key="1">
    <source>
        <dbReference type="SAM" id="SignalP"/>
    </source>
</evidence>
<dbReference type="SUPFAM" id="SSF48452">
    <property type="entry name" value="TPR-like"/>
    <property type="match status" value="1"/>
</dbReference>
<dbReference type="PANTHER" id="PTHR10098">
    <property type="entry name" value="RAPSYN-RELATED"/>
    <property type="match status" value="1"/>
</dbReference>
<feature type="domain" description="CHAT" evidence="2">
    <location>
        <begin position="391"/>
        <end position="668"/>
    </location>
</feature>
<dbReference type="InterPro" id="IPR024983">
    <property type="entry name" value="CHAT_dom"/>
</dbReference>
<keyword evidence="1" id="KW-0732">Signal</keyword>
<dbReference type="Pfam" id="PF13176">
    <property type="entry name" value="TPR_7"/>
    <property type="match status" value="1"/>
</dbReference>
<evidence type="ECO:0000313" key="3">
    <source>
        <dbReference type="EMBL" id="MBD2182809.1"/>
    </source>
</evidence>
<dbReference type="Proteomes" id="UP000641646">
    <property type="component" value="Unassembled WGS sequence"/>
</dbReference>
<dbReference type="AlphaFoldDB" id="A0A926VFB3"/>
<protein>
    <submittedName>
        <fullName evidence="3">CHAT domain-containing protein</fullName>
    </submittedName>
</protein>
<dbReference type="InterPro" id="IPR011990">
    <property type="entry name" value="TPR-like_helical_dom_sf"/>
</dbReference>
<feature type="signal peptide" evidence="1">
    <location>
        <begin position="1"/>
        <end position="23"/>
    </location>
</feature>
<accession>A0A926VFB3</accession>
<dbReference type="EMBL" id="JACJPW010000042">
    <property type="protein sequence ID" value="MBD2182809.1"/>
    <property type="molecule type" value="Genomic_DNA"/>
</dbReference>
<evidence type="ECO:0000313" key="4">
    <source>
        <dbReference type="Proteomes" id="UP000641646"/>
    </source>
</evidence>
<name>A0A926VFB3_9CYAN</name>
<dbReference type="InterPro" id="IPR019734">
    <property type="entry name" value="TPR_rpt"/>
</dbReference>
<reference evidence="3" key="2">
    <citation type="submission" date="2020-08" db="EMBL/GenBank/DDBJ databases">
        <authorList>
            <person name="Chen M."/>
            <person name="Teng W."/>
            <person name="Zhao L."/>
            <person name="Hu C."/>
            <person name="Zhou Y."/>
            <person name="Han B."/>
            <person name="Song L."/>
            <person name="Shu W."/>
        </authorList>
    </citation>
    <scope>NUCLEOTIDE SEQUENCE</scope>
    <source>
        <strain evidence="3">FACHB-1375</strain>
    </source>
</reference>
<comment type="caution">
    <text evidence="3">The sequence shown here is derived from an EMBL/GenBank/DDBJ whole genome shotgun (WGS) entry which is preliminary data.</text>
</comment>
<reference evidence="3" key="1">
    <citation type="journal article" date="2015" name="ISME J.">
        <title>Draft Genome Sequence of Streptomyces incarnatus NRRL8089, which Produces the Nucleoside Antibiotic Sinefungin.</title>
        <authorList>
            <person name="Oshima K."/>
            <person name="Hattori M."/>
            <person name="Shimizu H."/>
            <person name="Fukuda K."/>
            <person name="Nemoto M."/>
            <person name="Inagaki K."/>
            <person name="Tamura T."/>
        </authorList>
    </citation>
    <scope>NUCLEOTIDE SEQUENCE</scope>
    <source>
        <strain evidence="3">FACHB-1375</strain>
    </source>
</reference>
<dbReference type="SMART" id="SM00028">
    <property type="entry name" value="TPR"/>
    <property type="match status" value="4"/>
</dbReference>
<dbReference type="PANTHER" id="PTHR10098:SF108">
    <property type="entry name" value="TETRATRICOPEPTIDE REPEAT PROTEIN 28"/>
    <property type="match status" value="1"/>
</dbReference>
<feature type="chain" id="PRO_5037620437" evidence="1">
    <location>
        <begin position="24"/>
        <end position="795"/>
    </location>
</feature>
<evidence type="ECO:0000259" key="2">
    <source>
        <dbReference type="Pfam" id="PF12770"/>
    </source>
</evidence>